<geneLocation type="plasmid" evidence="3">
    <name>pJIR4150</name>
</geneLocation>
<dbReference type="Gene3D" id="1.10.260.40">
    <property type="entry name" value="lambda repressor-like DNA-binding domains"/>
    <property type="match status" value="1"/>
</dbReference>
<organism evidence="3">
    <name type="scientific">Clostridium perfringens</name>
    <dbReference type="NCBI Taxonomy" id="1502"/>
    <lineage>
        <taxon>Bacteria</taxon>
        <taxon>Bacillati</taxon>
        <taxon>Bacillota</taxon>
        <taxon>Clostridia</taxon>
        <taxon>Eubacteriales</taxon>
        <taxon>Clostridiaceae</taxon>
        <taxon>Clostridium</taxon>
    </lineage>
</organism>
<dbReference type="RefSeq" id="WP_087157909.1">
    <property type="nucleotide sequence ID" value="NZ_CATNZR010000028.1"/>
</dbReference>
<dbReference type="PANTHER" id="PTHR46558">
    <property type="entry name" value="TRACRIPTIONAL REGULATORY PROTEIN-RELATED-RELATED"/>
    <property type="match status" value="1"/>
</dbReference>
<keyword evidence="3" id="KW-0614">Plasmid</keyword>
<dbReference type="SUPFAM" id="SSF47413">
    <property type="entry name" value="lambda repressor-like DNA-binding domains"/>
    <property type="match status" value="1"/>
</dbReference>
<reference evidence="3" key="1">
    <citation type="submission" date="2015-03" db="EMBL/GenBank/DDBJ databases">
        <authorList>
            <person name="Murphy D."/>
        </authorList>
    </citation>
    <scope>NUCLEOTIDE SEQUENCE</scope>
    <source>
        <strain evidence="3">JIR12708</strain>
        <plasmid evidence="3">pJIR4150</plasmid>
    </source>
</reference>
<dbReference type="AlphaFoldDB" id="A0A0K2Y5U3"/>
<accession>A0A0K2Y5U3</accession>
<dbReference type="GO" id="GO:0003677">
    <property type="term" value="F:DNA binding"/>
    <property type="evidence" value="ECO:0007669"/>
    <property type="project" value="UniProtKB-KW"/>
</dbReference>
<protein>
    <submittedName>
        <fullName evidence="3">HTH-type transcriptional regulator ImmR</fullName>
    </submittedName>
</protein>
<proteinExistence type="predicted"/>
<dbReference type="SMART" id="SM00530">
    <property type="entry name" value="HTH_XRE"/>
    <property type="match status" value="1"/>
</dbReference>
<reference evidence="3" key="2">
    <citation type="submission" date="2015-09" db="EMBL/GenBank/DDBJ databases">
        <title>Functional analysis of a bacitracin resistant determinant located on ICECp1, a novel Tn916-like element from a conjugative plasmid in Clostridium perfringens.</title>
        <authorList>
            <person name="Han X."/>
            <person name="Du X.-D."/>
            <person name="Southey L."/>
            <person name="Bulach D.M."/>
            <person name="Seemann T."/>
            <person name="Yan X.-X."/>
            <person name="Bannam T.L."/>
            <person name="Rood J.I."/>
        </authorList>
    </citation>
    <scope>NUCLEOTIDE SEQUENCE [LARGE SCALE GENOMIC DNA]</scope>
    <source>
        <strain evidence="3">JIR12708</strain>
        <plasmid evidence="3">pJIR4150</plasmid>
    </source>
</reference>
<dbReference type="PANTHER" id="PTHR46558:SF11">
    <property type="entry name" value="HTH-TYPE TRANSCRIPTIONAL REGULATOR XRE"/>
    <property type="match status" value="1"/>
</dbReference>
<feature type="domain" description="HTH cro/C1-type" evidence="2">
    <location>
        <begin position="12"/>
        <end position="66"/>
    </location>
</feature>
<dbReference type="InterPro" id="IPR010982">
    <property type="entry name" value="Lambda_DNA-bd_dom_sf"/>
</dbReference>
<evidence type="ECO:0000256" key="1">
    <source>
        <dbReference type="ARBA" id="ARBA00023125"/>
    </source>
</evidence>
<dbReference type="InterPro" id="IPR001387">
    <property type="entry name" value="Cro/C1-type_HTH"/>
</dbReference>
<dbReference type="Pfam" id="PF01381">
    <property type="entry name" value="HTH_3"/>
    <property type="match status" value="1"/>
</dbReference>
<name>A0A0K2Y5U3_CLOPF</name>
<evidence type="ECO:0000259" key="2">
    <source>
        <dbReference type="PROSITE" id="PS50943"/>
    </source>
</evidence>
<dbReference type="PROSITE" id="PS50943">
    <property type="entry name" value="HTH_CROC1"/>
    <property type="match status" value="1"/>
</dbReference>
<keyword evidence="1" id="KW-0238">DNA-binding</keyword>
<evidence type="ECO:0000313" key="3">
    <source>
        <dbReference type="EMBL" id="CRG98320.1"/>
    </source>
</evidence>
<dbReference type="EMBL" id="LN835295">
    <property type="protein sequence ID" value="CRG98320.1"/>
    <property type="molecule type" value="Genomic_DNA"/>
</dbReference>
<dbReference type="CDD" id="cd00093">
    <property type="entry name" value="HTH_XRE"/>
    <property type="match status" value="1"/>
</dbReference>
<sequence length="120" mass="13516">MEIDYKAIGQRIKIARIKKGITQEAVADLIDITPAHMSNVETGKTKVSLPTLIEIANALSVSVDVLLCDNVLASQNIFKGEAKEIFEDCDEYETRFLVDLLKCAKSAMRRDKEVRNQFNR</sequence>